<keyword evidence="2" id="KW-1185">Reference proteome</keyword>
<name>A0A4S4M8S2_9AGAM</name>
<sequence>MATVDWAAHAKEEAIAYEGVFYPENAITWHENIVKQYAATTGGSEVSIRASAHRTKSYDEEEHITVKMRTADGRKVKVQINGVQTDYLHVYTGRGNQAGPLIDPPARG</sequence>
<proteinExistence type="predicted"/>
<evidence type="ECO:0000313" key="1">
    <source>
        <dbReference type="EMBL" id="THH21535.1"/>
    </source>
</evidence>
<dbReference type="Proteomes" id="UP000310158">
    <property type="component" value="Unassembled WGS sequence"/>
</dbReference>
<organism evidence="1 2">
    <name type="scientific">Bondarzewia mesenterica</name>
    <dbReference type="NCBI Taxonomy" id="1095465"/>
    <lineage>
        <taxon>Eukaryota</taxon>
        <taxon>Fungi</taxon>
        <taxon>Dikarya</taxon>
        <taxon>Basidiomycota</taxon>
        <taxon>Agaricomycotina</taxon>
        <taxon>Agaricomycetes</taxon>
        <taxon>Russulales</taxon>
        <taxon>Bondarzewiaceae</taxon>
        <taxon>Bondarzewia</taxon>
    </lineage>
</organism>
<comment type="caution">
    <text evidence="1">The sequence shown here is derived from an EMBL/GenBank/DDBJ whole genome shotgun (WGS) entry which is preliminary data.</text>
</comment>
<reference evidence="1 2" key="1">
    <citation type="submission" date="2019-02" db="EMBL/GenBank/DDBJ databases">
        <title>Genome sequencing of the rare red list fungi Bondarzewia mesenterica.</title>
        <authorList>
            <person name="Buettner E."/>
            <person name="Kellner H."/>
        </authorList>
    </citation>
    <scope>NUCLEOTIDE SEQUENCE [LARGE SCALE GENOMIC DNA]</scope>
    <source>
        <strain evidence="1 2">DSM 108281</strain>
    </source>
</reference>
<dbReference type="AlphaFoldDB" id="A0A4S4M8S2"/>
<dbReference type="EMBL" id="SGPL01000001">
    <property type="protein sequence ID" value="THH21535.1"/>
    <property type="molecule type" value="Genomic_DNA"/>
</dbReference>
<gene>
    <name evidence="1" type="ORF">EW146_g9</name>
</gene>
<evidence type="ECO:0000313" key="2">
    <source>
        <dbReference type="Proteomes" id="UP000310158"/>
    </source>
</evidence>
<accession>A0A4S4M8S2</accession>
<protein>
    <submittedName>
        <fullName evidence="1">Uncharacterized protein</fullName>
    </submittedName>
</protein>